<feature type="domain" description="ABC3 transporter permease C-terminal" evidence="7">
    <location>
        <begin position="734"/>
        <end position="847"/>
    </location>
</feature>
<dbReference type="OrthoDB" id="5933722at2"/>
<feature type="domain" description="MacB-like periplasmic core" evidence="8">
    <location>
        <begin position="106"/>
        <end position="314"/>
    </location>
</feature>
<protein>
    <submittedName>
        <fullName evidence="9">FtsX-like permease family protein</fullName>
    </submittedName>
</protein>
<dbReference type="Pfam" id="PF02687">
    <property type="entry name" value="FtsX"/>
    <property type="match status" value="2"/>
</dbReference>
<evidence type="ECO:0000259" key="8">
    <source>
        <dbReference type="Pfam" id="PF12704"/>
    </source>
</evidence>
<dbReference type="PANTHER" id="PTHR30572">
    <property type="entry name" value="MEMBRANE COMPONENT OF TRANSPORTER-RELATED"/>
    <property type="match status" value="1"/>
</dbReference>
<comment type="subcellular location">
    <subcellularLocation>
        <location evidence="1">Cell membrane</location>
        <topology evidence="1">Multi-pass membrane protein</topology>
    </subcellularLocation>
</comment>
<dbReference type="RefSeq" id="WP_093196950.1">
    <property type="nucleotide sequence ID" value="NZ_FNGS01000001.1"/>
</dbReference>
<evidence type="ECO:0000313" key="9">
    <source>
        <dbReference type="EMBL" id="SDL21444.1"/>
    </source>
</evidence>
<evidence type="ECO:0000256" key="6">
    <source>
        <dbReference type="SAM" id="Phobius"/>
    </source>
</evidence>
<evidence type="ECO:0000256" key="2">
    <source>
        <dbReference type="ARBA" id="ARBA00022475"/>
    </source>
</evidence>
<dbReference type="PANTHER" id="PTHR30572:SF18">
    <property type="entry name" value="ABC-TYPE MACROLIDE FAMILY EXPORT SYSTEM PERMEASE COMPONENT 2"/>
    <property type="match status" value="1"/>
</dbReference>
<dbReference type="InterPro" id="IPR050250">
    <property type="entry name" value="Macrolide_Exporter_MacB"/>
</dbReference>
<name>A0A1G9I9C8_9BACT</name>
<feature type="transmembrane region" description="Helical" evidence="6">
    <location>
        <begin position="351"/>
        <end position="371"/>
    </location>
</feature>
<gene>
    <name evidence="9" type="ORF">SAMN04488090_0374</name>
</gene>
<evidence type="ECO:0000256" key="5">
    <source>
        <dbReference type="ARBA" id="ARBA00023136"/>
    </source>
</evidence>
<keyword evidence="5 6" id="KW-0472">Membrane</keyword>
<dbReference type="InterPro" id="IPR047699">
    <property type="entry name" value="Permease_put_prefix"/>
</dbReference>
<feature type="domain" description="ABC3 transporter permease C-terminal" evidence="7">
    <location>
        <begin position="357"/>
        <end position="473"/>
    </location>
</feature>
<feature type="transmembrane region" description="Helical" evidence="6">
    <location>
        <begin position="498"/>
        <end position="518"/>
    </location>
</feature>
<dbReference type="NCBIfam" id="NF038404">
    <property type="entry name" value="perm_prefix_2"/>
    <property type="match status" value="1"/>
</dbReference>
<feature type="transmembrane region" description="Helical" evidence="6">
    <location>
        <begin position="450"/>
        <end position="477"/>
    </location>
</feature>
<evidence type="ECO:0000259" key="7">
    <source>
        <dbReference type="Pfam" id="PF02687"/>
    </source>
</evidence>
<dbReference type="GO" id="GO:0005886">
    <property type="term" value="C:plasma membrane"/>
    <property type="evidence" value="ECO:0007669"/>
    <property type="project" value="UniProtKB-SubCell"/>
</dbReference>
<proteinExistence type="predicted"/>
<keyword evidence="2" id="KW-1003">Cell membrane</keyword>
<feature type="transmembrane region" description="Helical" evidence="6">
    <location>
        <begin position="727"/>
        <end position="751"/>
    </location>
</feature>
<dbReference type="STRING" id="563176.SAMN04488090_0374"/>
<dbReference type="InterPro" id="IPR025857">
    <property type="entry name" value="MacB_PCD"/>
</dbReference>
<evidence type="ECO:0000256" key="1">
    <source>
        <dbReference type="ARBA" id="ARBA00004651"/>
    </source>
</evidence>
<dbReference type="GO" id="GO:0022857">
    <property type="term" value="F:transmembrane transporter activity"/>
    <property type="evidence" value="ECO:0007669"/>
    <property type="project" value="TreeGrafter"/>
</dbReference>
<feature type="transmembrane region" description="Helical" evidence="6">
    <location>
        <begin position="102"/>
        <end position="127"/>
    </location>
</feature>
<evidence type="ECO:0000313" key="10">
    <source>
        <dbReference type="Proteomes" id="UP000198901"/>
    </source>
</evidence>
<dbReference type="InterPro" id="IPR003838">
    <property type="entry name" value="ABC3_permease_C"/>
</dbReference>
<evidence type="ECO:0000256" key="4">
    <source>
        <dbReference type="ARBA" id="ARBA00022989"/>
    </source>
</evidence>
<accession>A0A1G9I9C8</accession>
<keyword evidence="3 6" id="KW-0812">Transmembrane</keyword>
<dbReference type="Pfam" id="PF12704">
    <property type="entry name" value="MacB_PCD"/>
    <property type="match status" value="1"/>
</dbReference>
<dbReference type="Proteomes" id="UP000198901">
    <property type="component" value="Unassembled WGS sequence"/>
</dbReference>
<feature type="transmembrane region" description="Helical" evidence="6">
    <location>
        <begin position="818"/>
        <end position="840"/>
    </location>
</feature>
<evidence type="ECO:0000256" key="3">
    <source>
        <dbReference type="ARBA" id="ARBA00022692"/>
    </source>
</evidence>
<reference evidence="9 10" key="1">
    <citation type="submission" date="2016-10" db="EMBL/GenBank/DDBJ databases">
        <authorList>
            <person name="de Groot N.N."/>
        </authorList>
    </citation>
    <scope>NUCLEOTIDE SEQUENCE [LARGE SCALE GENOMIC DNA]</scope>
    <source>
        <strain evidence="9 10">DSM 21668</strain>
    </source>
</reference>
<keyword evidence="10" id="KW-1185">Reference proteome</keyword>
<dbReference type="EMBL" id="FNGS01000001">
    <property type="protein sequence ID" value="SDL21444.1"/>
    <property type="molecule type" value="Genomic_DNA"/>
</dbReference>
<organism evidence="9 10">
    <name type="scientific">Siphonobacter aquaeclarae</name>
    <dbReference type="NCBI Taxonomy" id="563176"/>
    <lineage>
        <taxon>Bacteria</taxon>
        <taxon>Pseudomonadati</taxon>
        <taxon>Bacteroidota</taxon>
        <taxon>Cytophagia</taxon>
        <taxon>Cytophagales</taxon>
        <taxon>Cytophagaceae</taxon>
        <taxon>Siphonobacter</taxon>
    </lineage>
</organism>
<feature type="transmembrane region" description="Helical" evidence="6">
    <location>
        <begin position="786"/>
        <end position="806"/>
    </location>
</feature>
<dbReference type="AlphaFoldDB" id="A0A1G9I9C8"/>
<keyword evidence="4 6" id="KW-1133">Transmembrane helix</keyword>
<sequence length="854" mass="95386">MGNRLTPPRWANALLTLFFNPREREEIEGDLLELFERRAEERNVTYARIRYARDVFSFLSPFRRKRTIGPLYEPEKKAKTSLLQAHYWHLAVRSLLRRKVTAFVQVSGLAVGLAAGLVLFLLVDYLFSFDRYHPNAARIAWVVTDVKRENTVETDATPRPLGEALRQDYSLVEDAVRLETLFGKVLSVGANRFEESRNICLTEPSYLRVFDVRWQAGDRMRALSRPAEVVLSERYAAKYFGKTNPLGKTIRLDGKTDLTVTGIIGNPPSNTQLRFDALISLATVPELSPDWSRLRSMCFVLLREGARIQDLQAAFPLLEKKYQAGDGTFRFRALPLSDLCHERSGPAPRPLLYAIMAMGVLLVVSACLNFVNIATAQSLRRGREIGIRKASGSSRRQLILQFMTETVLLTAIVAVLALFLAEAVLPFLNRALHMLGADLSVSHLLRARPFSWFILLLVGITLLAGGYPAWIQSGFNVSDSLKNRLTYRQAGRLSVRKALVVTQFFITLFFLIGILAVWRQLSFMQQSDLGFRTQSIALIPAPSRPETLQRELAGLPGVTGVSLCDQAPASFQLEQTPFTFGSRTSPEKAGTQLRVGDHNYLPVFGLRLRAGRNLTSGDSTEVLVNESFVRALGMTADGVLRQRMRVMGWEKRIVGVVADFRSAPFREPVRPLTILNDTRFAKQAAVASGRNSMPEIEAHWRHLYPEGIFRSTPVEDLIAGFYTTENVLFAITRILGLIALFTSCLGLYGLVRFVAEARKKEIGVRKILGASTGQVLWLFGKEFGRLTLIGFALAAPLAGWLMNKWLEGYAYRIPLQAGLFATALGIVCVLAFLTVGGVAWRTAKRNPAEALKTE</sequence>
<feature type="transmembrane region" description="Helical" evidence="6">
    <location>
        <begin position="398"/>
        <end position="421"/>
    </location>
</feature>